<proteinExistence type="predicted"/>
<protein>
    <recommendedName>
        <fullName evidence="4">K Homology domain-containing protein</fullName>
    </recommendedName>
</protein>
<dbReference type="InterPro" id="IPR004087">
    <property type="entry name" value="KH_dom"/>
</dbReference>
<feature type="compositionally biased region" description="Polar residues" evidence="3">
    <location>
        <begin position="124"/>
        <end position="138"/>
    </location>
</feature>
<feature type="region of interest" description="Disordered" evidence="3">
    <location>
        <begin position="445"/>
        <end position="576"/>
    </location>
</feature>
<dbReference type="AlphaFoldDB" id="U9TJE9"/>
<evidence type="ECO:0000313" key="5">
    <source>
        <dbReference type="EMBL" id="ESA08260.1"/>
    </source>
</evidence>
<evidence type="ECO:0000256" key="1">
    <source>
        <dbReference type="ARBA" id="ARBA00022737"/>
    </source>
</evidence>
<dbReference type="Gene3D" id="3.30.1370.10">
    <property type="entry name" value="K Homology domain, type 1"/>
    <property type="match status" value="3"/>
</dbReference>
<feature type="compositionally biased region" description="Basic and acidic residues" evidence="3">
    <location>
        <begin position="739"/>
        <end position="749"/>
    </location>
</feature>
<evidence type="ECO:0000256" key="3">
    <source>
        <dbReference type="SAM" id="MobiDB-lite"/>
    </source>
</evidence>
<dbReference type="EMBL" id="KI289409">
    <property type="protein sequence ID" value="ESA08260.1"/>
    <property type="molecule type" value="Genomic_DNA"/>
</dbReference>
<dbReference type="eggNOG" id="KOG1676">
    <property type="taxonomic scope" value="Eukaryota"/>
</dbReference>
<dbReference type="GO" id="GO:0003723">
    <property type="term" value="F:RNA binding"/>
    <property type="evidence" value="ECO:0007669"/>
    <property type="project" value="UniProtKB-UniRule"/>
</dbReference>
<keyword evidence="2" id="KW-0694">RNA-binding</keyword>
<feature type="region of interest" description="Disordered" evidence="3">
    <location>
        <begin position="301"/>
        <end position="322"/>
    </location>
</feature>
<feature type="region of interest" description="Disordered" evidence="3">
    <location>
        <begin position="143"/>
        <end position="175"/>
    </location>
</feature>
<feature type="region of interest" description="Disordered" evidence="3">
    <location>
        <begin position="353"/>
        <end position="372"/>
    </location>
</feature>
<feature type="compositionally biased region" description="Polar residues" evidence="3">
    <location>
        <begin position="36"/>
        <end position="61"/>
    </location>
</feature>
<feature type="compositionally biased region" description="Low complexity" evidence="3">
    <location>
        <begin position="773"/>
        <end position="785"/>
    </location>
</feature>
<feature type="compositionally biased region" description="Gly residues" evidence="3">
    <location>
        <begin position="519"/>
        <end position="544"/>
    </location>
</feature>
<evidence type="ECO:0000256" key="2">
    <source>
        <dbReference type="PROSITE-ProRule" id="PRU00117"/>
    </source>
</evidence>
<dbReference type="PANTHER" id="PTHR10288">
    <property type="entry name" value="KH DOMAIN CONTAINING RNA BINDING PROTEIN"/>
    <property type="match status" value="1"/>
</dbReference>
<feature type="region of interest" description="Disordered" evidence="3">
    <location>
        <begin position="383"/>
        <end position="418"/>
    </location>
</feature>
<dbReference type="PROSITE" id="PS50084">
    <property type="entry name" value="KH_TYPE_1"/>
    <property type="match status" value="3"/>
</dbReference>
<sequence length="888" mass="96164">MNEQSPEEVSEEVIITSSTNKEEETKETTDMQTTEIVDNSENGDVTIVKSTTDSTSENVPPTQIEDEDNMSDIPGIRVSMATIVELPPLEEQQRLSDENAPAVSEKVIDEIFSSIITLPEEQQIKSSEVPNQQEPQSTVLTEMSVTNETSDVPPATDATNETNEDSEDNTSNEVNEEIETILTSETVITEIAERPVEDSTENINKTDEIVQNNQNSQNSSVVQDVENIQNSSNSSVIQDAQSVQNMQSTQNIQNTPIVHDVQSVQVAQNDQSSPIMQNVKDIQNPQEIPVKVEDVRNDPTVQNTQNQKDQNVENSQSIQSTQQPMIIDQDISQQPPEQKSEQVVDDKTVQPIVSGSTEVSPPQQPQQPQQLQQLSIPLVQNASSATNDDVQPMDTLNTSSDDYKNVPPPSTLTTPTGTFDYEDAIKKAHAIAAKLLNNNESGAVVQNQQNSAQQGVKRSHEDSYNSHGSTRDSRDDYRDDYRRDSYNRRERGRYDDYGRDSKRAAYDSGSSRPEYDSSSGGGGSSNGGGGSGGGGGSSGGGGGGNRHRYGLGSEERRSHHGSHYGPGDSRATGHEEFKVPNAVVGLVIGRGGENLKRIEKNTGARIQFSQDQPPDVIERRVTITGQVDDVKTARAMIQQLVEDASNGTLTGRRDSHGSGSNRATITIHIPVNKVGVVIGRGGETIRDLQDRSGARINVTPDSAASPQSNDRSVTLIGDDAAVQRAKALIDEIVNNGETSSDRNHSKEYRSSNYGNNYNNNDSHHGSSYGGSHYGSSNHGGQYGSHHSGKSNQNQDSITIQVPNDSVGLIIGKGGETVRALQQQSGAKIQIEPVHGATPVDRNVQIIGTAENIAIAKSLILEKAASGNVLSFLTSLVECDCYRFSFSFG</sequence>
<feature type="compositionally biased region" description="Acidic residues" evidence="3">
    <location>
        <begin position="1"/>
        <end position="11"/>
    </location>
</feature>
<feature type="region of interest" description="Disordered" evidence="3">
    <location>
        <begin position="689"/>
        <end position="712"/>
    </location>
</feature>
<evidence type="ECO:0000259" key="4">
    <source>
        <dbReference type="SMART" id="SM00322"/>
    </source>
</evidence>
<accession>U9TJE9</accession>
<feature type="compositionally biased region" description="Basic and acidic residues" evidence="3">
    <location>
        <begin position="20"/>
        <end position="29"/>
    </location>
</feature>
<feature type="compositionally biased region" description="Polar residues" evidence="3">
    <location>
        <begin position="383"/>
        <end position="400"/>
    </location>
</feature>
<feature type="compositionally biased region" description="Polar residues" evidence="3">
    <location>
        <begin position="236"/>
        <end position="248"/>
    </location>
</feature>
<feature type="compositionally biased region" description="Acidic residues" evidence="3">
    <location>
        <begin position="162"/>
        <end position="175"/>
    </location>
</feature>
<dbReference type="Pfam" id="PF00013">
    <property type="entry name" value="KH_1"/>
    <property type="match status" value="3"/>
</dbReference>
<gene>
    <name evidence="5" type="ORF">GLOINDRAFT_211133</name>
</gene>
<dbReference type="SUPFAM" id="SSF54791">
    <property type="entry name" value="Eukaryotic type KH-domain (KH-domain type I)"/>
    <property type="match status" value="3"/>
</dbReference>
<dbReference type="InterPro" id="IPR004088">
    <property type="entry name" value="KH_dom_type_1"/>
</dbReference>
<dbReference type="SMART" id="SM00322">
    <property type="entry name" value="KH"/>
    <property type="match status" value="3"/>
</dbReference>
<feature type="region of interest" description="Disordered" evidence="3">
    <location>
        <begin position="1"/>
        <end position="73"/>
    </location>
</feature>
<feature type="compositionally biased region" description="Low complexity" evidence="3">
    <location>
        <begin position="750"/>
        <end position="766"/>
    </location>
</feature>
<dbReference type="VEuPathDB" id="FungiDB:RhiirFUN_002371"/>
<dbReference type="InterPro" id="IPR036612">
    <property type="entry name" value="KH_dom_type_1_sf"/>
</dbReference>
<feature type="domain" description="K Homology" evidence="4">
    <location>
        <begin position="571"/>
        <end position="642"/>
    </location>
</feature>
<feature type="compositionally biased region" description="Low complexity" evidence="3">
    <location>
        <begin position="445"/>
        <end position="455"/>
    </location>
</feature>
<name>U9TJE9_RHIID</name>
<feature type="domain" description="K Homology" evidence="4">
    <location>
        <begin position="661"/>
        <end position="734"/>
    </location>
</feature>
<feature type="compositionally biased region" description="Polar residues" evidence="3">
    <location>
        <begin position="699"/>
        <end position="712"/>
    </location>
</feature>
<organism evidence="5">
    <name type="scientific">Rhizophagus irregularis (strain DAOM 181602 / DAOM 197198 / MUCL 43194)</name>
    <name type="common">Arbuscular mycorrhizal fungus</name>
    <name type="synonym">Glomus intraradices</name>
    <dbReference type="NCBI Taxonomy" id="747089"/>
    <lineage>
        <taxon>Eukaryota</taxon>
        <taxon>Fungi</taxon>
        <taxon>Fungi incertae sedis</taxon>
        <taxon>Mucoromycota</taxon>
        <taxon>Glomeromycotina</taxon>
        <taxon>Glomeromycetes</taxon>
        <taxon>Glomerales</taxon>
        <taxon>Glomeraceae</taxon>
        <taxon>Rhizophagus</taxon>
    </lineage>
</organism>
<dbReference type="HOGENOM" id="CLU_324949_0_0_1"/>
<keyword evidence="1" id="KW-0677">Repeat</keyword>
<feature type="domain" description="K Homology" evidence="4">
    <location>
        <begin position="793"/>
        <end position="864"/>
    </location>
</feature>
<feature type="region of interest" description="Disordered" evidence="3">
    <location>
        <begin position="733"/>
        <end position="795"/>
    </location>
</feature>
<feature type="region of interest" description="Disordered" evidence="3">
    <location>
        <begin position="228"/>
        <end position="248"/>
    </location>
</feature>
<feature type="region of interest" description="Disordered" evidence="3">
    <location>
        <begin position="119"/>
        <end position="138"/>
    </location>
</feature>
<reference evidence="5" key="1">
    <citation type="submission" date="2013-07" db="EMBL/GenBank/DDBJ databases">
        <title>The genome of an arbuscular mycorrhizal fungus provides insights into the evolution of the oldest plant symbiosis.</title>
        <authorList>
            <consortium name="DOE Joint Genome Institute"/>
            <person name="Tisserant E."/>
            <person name="Malbreil M."/>
            <person name="Kuo A."/>
            <person name="Kohler A."/>
            <person name="Symeonidi A."/>
            <person name="Balestrini R."/>
            <person name="Charron P."/>
            <person name="Duensing N."/>
            <person name="Frei-dit-Frey N."/>
            <person name="Gianinazzi-Pearson V."/>
            <person name="Gilbert B."/>
            <person name="Handa Y."/>
            <person name="Hijri M."/>
            <person name="Kaul R."/>
            <person name="Kawaguchi M."/>
            <person name="Krajinski F."/>
            <person name="Lammers P."/>
            <person name="Lapierre D."/>
            <person name="Masclaux F.G."/>
            <person name="Murat C."/>
            <person name="Morin E."/>
            <person name="Ndikumana S."/>
            <person name="Pagni M."/>
            <person name="Petitpierre D."/>
            <person name="Requena N."/>
            <person name="Rosikiewicz P."/>
            <person name="Riley R."/>
            <person name="Saito K."/>
            <person name="San Clemente H."/>
            <person name="Shapiro H."/>
            <person name="van Tuinen D."/>
            <person name="Becard G."/>
            <person name="Bonfante P."/>
            <person name="Paszkowski U."/>
            <person name="Shachar-Hill Y."/>
            <person name="Young J.P."/>
            <person name="Sanders I.R."/>
            <person name="Henrissat B."/>
            <person name="Rensing S.A."/>
            <person name="Grigoriev I.V."/>
            <person name="Corradi N."/>
            <person name="Roux C."/>
            <person name="Martin F."/>
        </authorList>
    </citation>
    <scope>NUCLEOTIDE SEQUENCE</scope>
    <source>
        <strain evidence="5">DAOM 197198</strain>
    </source>
</reference>
<feature type="compositionally biased region" description="Basic and acidic residues" evidence="3">
    <location>
        <begin position="458"/>
        <end position="505"/>
    </location>
</feature>